<sequence>MIRLALKPANFSPYYPKTQHFRLIADARRIWSLSRLIAPIALLGLPLSAHAVSVLQSAQAFAVLGASTVTNTGPTTINGDLGLSPGTSITGSGSITLNGTLHQTDAVAMLAQRDLVIARAALAALPMTTDLTGQVLGTGGTLSRLTPGTYAFSSGALLDGVLTLDAAGDPNAAFLFQVGSTLTTASASSIVVLNGNANTTVYWNVGSSATLGTSTRFAGNILAAQSITLTTGAQILCGRALAAVAAVAAITLDSNIVTANCTTGDFGSYGFSGGPTPATAVPEPHSWALMLLGFGMIGVASRRGRRPQPA</sequence>
<dbReference type="EMBL" id="CP059851">
    <property type="protein sequence ID" value="QMW22096.1"/>
    <property type="molecule type" value="Genomic_DNA"/>
</dbReference>
<evidence type="ECO:0000313" key="4">
    <source>
        <dbReference type="EMBL" id="QMW22096.1"/>
    </source>
</evidence>
<accession>A0A7G5IFF4</accession>
<reference evidence="4 5" key="1">
    <citation type="submission" date="2020-07" db="EMBL/GenBank/DDBJ databases">
        <title>Complete genome sequence for Sandaracinobacter sp. M6.</title>
        <authorList>
            <person name="Tang Y."/>
            <person name="Liu Q."/>
            <person name="Guo Z."/>
            <person name="Lei P."/>
            <person name="Huang B."/>
        </authorList>
    </citation>
    <scope>NUCLEOTIDE SEQUENCE [LARGE SCALE GENOMIC DNA]</scope>
    <source>
        <strain evidence="4 5">M6</strain>
    </source>
</reference>
<protein>
    <submittedName>
        <fullName evidence="4">DUF3494 domain-containing protein</fullName>
    </submittedName>
</protein>
<dbReference type="Pfam" id="PF07589">
    <property type="entry name" value="PEP-CTERM"/>
    <property type="match status" value="1"/>
</dbReference>
<keyword evidence="2" id="KW-0732">Signal</keyword>
<dbReference type="InterPro" id="IPR021884">
    <property type="entry name" value="Ice-bd_prot"/>
</dbReference>
<organism evidence="4 5">
    <name type="scientific">Sandaracinobacteroides saxicola</name>
    <dbReference type="NCBI Taxonomy" id="2759707"/>
    <lineage>
        <taxon>Bacteria</taxon>
        <taxon>Pseudomonadati</taxon>
        <taxon>Pseudomonadota</taxon>
        <taxon>Alphaproteobacteria</taxon>
        <taxon>Sphingomonadales</taxon>
        <taxon>Sphingosinicellaceae</taxon>
        <taxon>Sandaracinobacteroides</taxon>
    </lineage>
</organism>
<evidence type="ECO:0000313" key="5">
    <source>
        <dbReference type="Proteomes" id="UP000515292"/>
    </source>
</evidence>
<evidence type="ECO:0000256" key="2">
    <source>
        <dbReference type="ARBA" id="ARBA00022729"/>
    </source>
</evidence>
<dbReference type="InterPro" id="IPR013424">
    <property type="entry name" value="Ice-binding_C"/>
</dbReference>
<dbReference type="KEGG" id="sand:H3309_12055"/>
<gene>
    <name evidence="4" type="ORF">H3309_12055</name>
</gene>
<dbReference type="NCBIfam" id="NF035944">
    <property type="entry name" value="PEPxxWA-CTERM"/>
    <property type="match status" value="1"/>
</dbReference>
<dbReference type="AlphaFoldDB" id="A0A7G5IFF4"/>
<evidence type="ECO:0000259" key="3">
    <source>
        <dbReference type="Pfam" id="PF07589"/>
    </source>
</evidence>
<keyword evidence="5" id="KW-1185">Reference proteome</keyword>
<comment type="similarity">
    <text evidence="1">Belongs to the ice-binding protein family.</text>
</comment>
<feature type="domain" description="Ice-binding protein C-terminal" evidence="3">
    <location>
        <begin position="280"/>
        <end position="306"/>
    </location>
</feature>
<dbReference type="Pfam" id="PF11999">
    <property type="entry name" value="Ice_binding"/>
    <property type="match status" value="1"/>
</dbReference>
<dbReference type="RefSeq" id="WP_182294941.1">
    <property type="nucleotide sequence ID" value="NZ_CP059851.1"/>
</dbReference>
<evidence type="ECO:0000256" key="1">
    <source>
        <dbReference type="ARBA" id="ARBA00005445"/>
    </source>
</evidence>
<dbReference type="Proteomes" id="UP000515292">
    <property type="component" value="Chromosome"/>
</dbReference>
<name>A0A7G5IFF4_9SPHN</name>
<proteinExistence type="inferred from homology"/>